<dbReference type="PROSITE" id="PS50157">
    <property type="entry name" value="ZINC_FINGER_C2H2_2"/>
    <property type="match status" value="3"/>
</dbReference>
<evidence type="ECO:0000313" key="14">
    <source>
        <dbReference type="Proteomes" id="UP000298030"/>
    </source>
</evidence>
<evidence type="ECO:0000256" key="9">
    <source>
        <dbReference type="ARBA" id="ARBA00039490"/>
    </source>
</evidence>
<name>A0A4Y7TYA7_COPMI</name>
<dbReference type="PANTHER" id="PTHR47257">
    <property type="entry name" value="PH-RESPONSE TRANSCRIPTION FACTOR PACC/RIM101"/>
    <property type="match status" value="1"/>
</dbReference>
<evidence type="ECO:0000256" key="11">
    <source>
        <dbReference type="SAM" id="MobiDB-lite"/>
    </source>
</evidence>
<dbReference type="SMART" id="SM00355">
    <property type="entry name" value="ZnF_C2H2"/>
    <property type="match status" value="3"/>
</dbReference>
<dbReference type="AlphaFoldDB" id="A0A4Y7TYA7"/>
<keyword evidence="7" id="KW-0539">Nucleus</keyword>
<feature type="region of interest" description="Disordered" evidence="11">
    <location>
        <begin position="346"/>
        <end position="367"/>
    </location>
</feature>
<dbReference type="FunFam" id="3.30.160.60:FF:000340">
    <property type="entry name" value="zinc finger protein 473 isoform X1"/>
    <property type="match status" value="1"/>
</dbReference>
<evidence type="ECO:0000256" key="6">
    <source>
        <dbReference type="ARBA" id="ARBA00022833"/>
    </source>
</evidence>
<organism evidence="13 14">
    <name type="scientific">Coprinellus micaceus</name>
    <name type="common">Glistening ink-cap mushroom</name>
    <name type="synonym">Coprinus micaceus</name>
    <dbReference type="NCBI Taxonomy" id="71717"/>
    <lineage>
        <taxon>Eukaryota</taxon>
        <taxon>Fungi</taxon>
        <taxon>Dikarya</taxon>
        <taxon>Basidiomycota</taxon>
        <taxon>Agaricomycotina</taxon>
        <taxon>Agaricomycetes</taxon>
        <taxon>Agaricomycetidae</taxon>
        <taxon>Agaricales</taxon>
        <taxon>Agaricineae</taxon>
        <taxon>Psathyrellaceae</taxon>
        <taxon>Coprinellus</taxon>
    </lineage>
</organism>
<evidence type="ECO:0000256" key="5">
    <source>
        <dbReference type="ARBA" id="ARBA00022771"/>
    </source>
</evidence>
<evidence type="ECO:0000256" key="1">
    <source>
        <dbReference type="ARBA" id="ARBA00004123"/>
    </source>
</evidence>
<dbReference type="OrthoDB" id="6155966at2759"/>
<evidence type="ECO:0000256" key="4">
    <source>
        <dbReference type="ARBA" id="ARBA00022737"/>
    </source>
</evidence>
<evidence type="ECO:0000256" key="2">
    <source>
        <dbReference type="ARBA" id="ARBA00022491"/>
    </source>
</evidence>
<dbReference type="GO" id="GO:0045944">
    <property type="term" value="P:positive regulation of transcription by RNA polymerase II"/>
    <property type="evidence" value="ECO:0007669"/>
    <property type="project" value="TreeGrafter"/>
</dbReference>
<evidence type="ECO:0000313" key="13">
    <source>
        <dbReference type="EMBL" id="TEB38964.1"/>
    </source>
</evidence>
<keyword evidence="4" id="KW-0677">Repeat</keyword>
<dbReference type="InterPro" id="IPR013087">
    <property type="entry name" value="Znf_C2H2_type"/>
</dbReference>
<feature type="region of interest" description="Disordered" evidence="11">
    <location>
        <begin position="1"/>
        <end position="59"/>
    </location>
</feature>
<accession>A0A4Y7TYA7</accession>
<dbReference type="Proteomes" id="UP000298030">
    <property type="component" value="Unassembled WGS sequence"/>
</dbReference>
<dbReference type="InterPro" id="IPR050806">
    <property type="entry name" value="pacC/RIM101"/>
</dbReference>
<comment type="similarity">
    <text evidence="8">Belongs to the pacC/RIM101 family.</text>
</comment>
<keyword evidence="6" id="KW-0862">Zinc</keyword>
<dbReference type="PROSITE" id="PS00028">
    <property type="entry name" value="ZINC_FINGER_C2H2_1"/>
    <property type="match status" value="3"/>
</dbReference>
<gene>
    <name evidence="13" type="ORF">FA13DRAFT_1785234</name>
</gene>
<dbReference type="GO" id="GO:0008270">
    <property type="term" value="F:zinc ion binding"/>
    <property type="evidence" value="ECO:0007669"/>
    <property type="project" value="UniProtKB-KW"/>
</dbReference>
<feature type="compositionally biased region" description="Polar residues" evidence="11">
    <location>
        <begin position="433"/>
        <end position="449"/>
    </location>
</feature>
<evidence type="ECO:0000256" key="8">
    <source>
        <dbReference type="ARBA" id="ARBA00038089"/>
    </source>
</evidence>
<dbReference type="PANTHER" id="PTHR47257:SF1">
    <property type="entry name" value="PH-RESPONSE TRANSCRIPTION FACTOR PACC_RIM101"/>
    <property type="match status" value="1"/>
</dbReference>
<feature type="compositionally biased region" description="Low complexity" evidence="11">
    <location>
        <begin position="190"/>
        <end position="208"/>
    </location>
</feature>
<dbReference type="Pfam" id="PF00096">
    <property type="entry name" value="zf-C2H2"/>
    <property type="match status" value="1"/>
</dbReference>
<keyword evidence="2" id="KW-0678">Repressor</keyword>
<feature type="compositionally biased region" description="Low complexity" evidence="11">
    <location>
        <begin position="587"/>
        <end position="606"/>
    </location>
</feature>
<dbReference type="InterPro" id="IPR036236">
    <property type="entry name" value="Znf_C2H2_sf"/>
</dbReference>
<sequence>MTASLPSPDASPAAPPDDPKHEPPSPPPSTENPSPPASPAPESAPPSSTPPATAPATADAAPQHRCQWVDCTQAFSDPEILYNHLCNDHIGRKSTNNLCLTCKWKDCGTSCAKRDHITSHLRVHTPLKPHSCEICKKAFKRPQDLKKHEKIHTEEHHQQHKHSKAITVVDPAYVQRVRGPAPAPSKETSAKPVSSASASPPASAKFAPNGRPKPTDGPFSLLPTPSPELGHPSVHHSPHDMFLPTQQVPQWEVLRTEPSIPTGSKRSHDFSGVEDFFSDMKKRRAWWSGLIPSPTLSNSPMPALTTLPTPLPSTLAPSLSDIRTPEELAAVNEFLLTLGRDVASSIRPLPVNNPPPPPSSGGLSDSYFDPASLSQLGLAGMPGLPGGGSSFQDNHYSSKPPLRKWATGHYGGVYPGLNDSVNGYPSAQDYNRRLSQSQQHKYAPQNSFSHYHHHPTPPLESSSPHSSASTPINTTPPQVSVPMPDTFDYLRGSRGAPHLAPPEYGSKAMRPIVPLKTAPGSYAESSTSRAEPMEPKLSSLPHRGPPANLASISKPGSLYPLLHSGDAQFKLPPLSQMYRGQSPPSPSRESTASPSSSHSSPHAVPSLLNRTSGARSPEGEELSRELGRIELEHRTRSPTLEERKRHADTILNLLVSINNDFKQRYPDRLASALVQERGGRIVERQQEVKVKRESVSLERDVEMSAV</sequence>
<keyword evidence="3" id="KW-0479">Metal-binding</keyword>
<feature type="domain" description="C2H2-type" evidence="12">
    <location>
        <begin position="100"/>
        <end position="129"/>
    </location>
</feature>
<dbReference type="STRING" id="71717.A0A4Y7TYA7"/>
<feature type="compositionally biased region" description="Low complexity" evidence="11">
    <location>
        <begin position="1"/>
        <end position="12"/>
    </location>
</feature>
<feature type="region of interest" description="Disordered" evidence="11">
    <location>
        <begin position="574"/>
        <end position="640"/>
    </location>
</feature>
<comment type="caution">
    <text evidence="13">The sequence shown here is derived from an EMBL/GenBank/DDBJ whole genome shotgun (WGS) entry which is preliminary data.</text>
</comment>
<comment type="subcellular location">
    <subcellularLocation>
        <location evidence="1">Nucleus</location>
    </subcellularLocation>
</comment>
<feature type="domain" description="C2H2-type" evidence="12">
    <location>
        <begin position="130"/>
        <end position="157"/>
    </location>
</feature>
<reference evidence="13 14" key="1">
    <citation type="journal article" date="2019" name="Nat. Ecol. Evol.">
        <title>Megaphylogeny resolves global patterns of mushroom evolution.</title>
        <authorList>
            <person name="Varga T."/>
            <person name="Krizsan K."/>
            <person name="Foldi C."/>
            <person name="Dima B."/>
            <person name="Sanchez-Garcia M."/>
            <person name="Sanchez-Ramirez S."/>
            <person name="Szollosi G.J."/>
            <person name="Szarkandi J.G."/>
            <person name="Papp V."/>
            <person name="Albert L."/>
            <person name="Andreopoulos W."/>
            <person name="Angelini C."/>
            <person name="Antonin V."/>
            <person name="Barry K.W."/>
            <person name="Bougher N.L."/>
            <person name="Buchanan P."/>
            <person name="Buyck B."/>
            <person name="Bense V."/>
            <person name="Catcheside P."/>
            <person name="Chovatia M."/>
            <person name="Cooper J."/>
            <person name="Damon W."/>
            <person name="Desjardin D."/>
            <person name="Finy P."/>
            <person name="Geml J."/>
            <person name="Haridas S."/>
            <person name="Hughes K."/>
            <person name="Justo A."/>
            <person name="Karasinski D."/>
            <person name="Kautmanova I."/>
            <person name="Kiss B."/>
            <person name="Kocsube S."/>
            <person name="Kotiranta H."/>
            <person name="LaButti K.M."/>
            <person name="Lechner B.E."/>
            <person name="Liimatainen K."/>
            <person name="Lipzen A."/>
            <person name="Lukacs Z."/>
            <person name="Mihaltcheva S."/>
            <person name="Morgado L.N."/>
            <person name="Niskanen T."/>
            <person name="Noordeloos M.E."/>
            <person name="Ohm R.A."/>
            <person name="Ortiz-Santana B."/>
            <person name="Ovrebo C."/>
            <person name="Racz N."/>
            <person name="Riley R."/>
            <person name="Savchenko A."/>
            <person name="Shiryaev A."/>
            <person name="Soop K."/>
            <person name="Spirin V."/>
            <person name="Szebenyi C."/>
            <person name="Tomsovsky M."/>
            <person name="Tulloss R.E."/>
            <person name="Uehling J."/>
            <person name="Grigoriev I.V."/>
            <person name="Vagvolgyi C."/>
            <person name="Papp T."/>
            <person name="Martin F.M."/>
            <person name="Miettinen O."/>
            <person name="Hibbett D.S."/>
            <person name="Nagy L.G."/>
        </authorList>
    </citation>
    <scope>NUCLEOTIDE SEQUENCE [LARGE SCALE GENOMIC DNA]</scope>
    <source>
        <strain evidence="13 14">FP101781</strain>
    </source>
</reference>
<protein>
    <recommendedName>
        <fullName evidence="9">pH-response transcription factor pacC/RIM101</fullName>
    </recommendedName>
</protein>
<evidence type="ECO:0000259" key="12">
    <source>
        <dbReference type="PROSITE" id="PS50157"/>
    </source>
</evidence>
<dbReference type="GO" id="GO:0005634">
    <property type="term" value="C:nucleus"/>
    <property type="evidence" value="ECO:0007669"/>
    <property type="project" value="UniProtKB-SubCell"/>
</dbReference>
<feature type="region of interest" description="Disordered" evidence="11">
    <location>
        <begin position="433"/>
        <end position="552"/>
    </location>
</feature>
<dbReference type="Gene3D" id="3.30.160.60">
    <property type="entry name" value="Classic Zinc Finger"/>
    <property type="match status" value="2"/>
</dbReference>
<evidence type="ECO:0000256" key="3">
    <source>
        <dbReference type="ARBA" id="ARBA00022723"/>
    </source>
</evidence>
<feature type="region of interest" description="Disordered" evidence="11">
    <location>
        <begin position="147"/>
        <end position="238"/>
    </location>
</feature>
<dbReference type="SUPFAM" id="SSF57667">
    <property type="entry name" value="beta-beta-alpha zinc fingers"/>
    <property type="match status" value="2"/>
</dbReference>
<keyword evidence="14" id="KW-1185">Reference proteome</keyword>
<feature type="domain" description="C2H2-type" evidence="12">
    <location>
        <begin position="64"/>
        <end position="94"/>
    </location>
</feature>
<dbReference type="EMBL" id="QPFP01000002">
    <property type="protein sequence ID" value="TEB38964.1"/>
    <property type="molecule type" value="Genomic_DNA"/>
</dbReference>
<feature type="compositionally biased region" description="Pro residues" evidence="11">
    <location>
        <begin position="24"/>
        <end position="53"/>
    </location>
</feature>
<feature type="compositionally biased region" description="Basic and acidic residues" evidence="11">
    <location>
        <begin position="617"/>
        <end position="640"/>
    </location>
</feature>
<feature type="compositionally biased region" description="Basic and acidic residues" evidence="11">
    <location>
        <begin position="147"/>
        <end position="157"/>
    </location>
</feature>
<evidence type="ECO:0000256" key="7">
    <source>
        <dbReference type="ARBA" id="ARBA00023242"/>
    </source>
</evidence>
<keyword evidence="5 10" id="KW-0863">Zinc-finger</keyword>
<proteinExistence type="inferred from homology"/>
<feature type="compositionally biased region" description="Low complexity" evidence="11">
    <location>
        <begin position="459"/>
        <end position="471"/>
    </location>
</feature>
<evidence type="ECO:0000256" key="10">
    <source>
        <dbReference type="PROSITE-ProRule" id="PRU00042"/>
    </source>
</evidence>